<gene>
    <name evidence="1" type="ORF">LCGC14_0690320</name>
</gene>
<dbReference type="AlphaFoldDB" id="A0A0F9T6W7"/>
<sequence>MINQLKSKLEELEIKKNAIKPKIDEINLKREEEIQTVNKKYDHMVYELNYEIQQFEDGIFNELIQSFVDITSRELEIKRSTGLYSVSDEFKEYREKIARLENFPEELVEKLHRVINGDPIENIIYELDDIKEKFLRK</sequence>
<reference evidence="1" key="1">
    <citation type="journal article" date="2015" name="Nature">
        <title>Complex archaea that bridge the gap between prokaryotes and eukaryotes.</title>
        <authorList>
            <person name="Spang A."/>
            <person name="Saw J.H."/>
            <person name="Jorgensen S.L."/>
            <person name="Zaremba-Niedzwiedzka K."/>
            <person name="Martijn J."/>
            <person name="Lind A.E."/>
            <person name="van Eijk R."/>
            <person name="Schleper C."/>
            <person name="Guy L."/>
            <person name="Ettema T.J."/>
        </authorList>
    </citation>
    <scope>NUCLEOTIDE SEQUENCE</scope>
</reference>
<organism evidence="1">
    <name type="scientific">marine sediment metagenome</name>
    <dbReference type="NCBI Taxonomy" id="412755"/>
    <lineage>
        <taxon>unclassified sequences</taxon>
        <taxon>metagenomes</taxon>
        <taxon>ecological metagenomes</taxon>
    </lineage>
</organism>
<evidence type="ECO:0000313" key="1">
    <source>
        <dbReference type="EMBL" id="KKN44716.1"/>
    </source>
</evidence>
<proteinExistence type="predicted"/>
<comment type="caution">
    <text evidence="1">The sequence shown here is derived from an EMBL/GenBank/DDBJ whole genome shotgun (WGS) entry which is preliminary data.</text>
</comment>
<accession>A0A0F9T6W7</accession>
<dbReference type="EMBL" id="LAZR01001434">
    <property type="protein sequence ID" value="KKN44716.1"/>
    <property type="molecule type" value="Genomic_DNA"/>
</dbReference>
<name>A0A0F9T6W7_9ZZZZ</name>
<protein>
    <submittedName>
        <fullName evidence="1">Uncharacterized protein</fullName>
    </submittedName>
</protein>